<sequence length="489" mass="56271">MELSTLLLLLLLLPFVYLLLMRRRSSPLAANFTPLRRYPIIGNIPHLLKNRSRMLDWASELIPLSPTATSTVAPFVFTANPSNVEHVIRANFDNYPKGGFITSSMHDFFGDGIFNSNGELWRLQRKTASFEFNTKSIRSFIMDIVRREAVHSLLPLLHNATTTGEVLDLQDLLERFAFDNVCNLAFGYDPKSLDGTSEEGLKFFHAFDDATHIVVHRTHSLIPWQIKKLLNVGSEKRFRDSQAIVQEMVSRFVKSTHKQDDLLSRFAEDPTHSEELLRDISINFMVAGRDTTPSALTWFFWILSSRPHIAEQILREIKSIRARTNNDNDNEFFRIEELREMHYLHAALSESMRLYPPVPLLPRLANEDDVLPDGTSVRRGWFVMYSSYSMARSKSIWGEDCMEVKPERWLVDGVYQPTSPFKYPVFHGGPRVCLGKEMAYIQMKAVAACVLERFELEVVEKRGEPQLSMTMRMKGGLPVRIRERIITTL</sequence>
<dbReference type="InterPro" id="IPR017972">
    <property type="entry name" value="Cyt_P450_CS"/>
</dbReference>
<evidence type="ECO:0000256" key="4">
    <source>
        <dbReference type="ARBA" id="ARBA00023004"/>
    </source>
</evidence>
<evidence type="ECO:0000256" key="6">
    <source>
        <dbReference type="RuleBase" id="RU000461"/>
    </source>
</evidence>
<evidence type="ECO:0000256" key="3">
    <source>
        <dbReference type="ARBA" id="ARBA00023002"/>
    </source>
</evidence>
<dbReference type="PRINTS" id="PR00463">
    <property type="entry name" value="EP450I"/>
</dbReference>
<name>A0A9D5C5G8_9LILI</name>
<dbReference type="PRINTS" id="PR00385">
    <property type="entry name" value="P450"/>
</dbReference>
<accession>A0A9D5C5G8</accession>
<dbReference type="OrthoDB" id="1470350at2759"/>
<dbReference type="GO" id="GO:0016705">
    <property type="term" value="F:oxidoreductase activity, acting on paired donors, with incorporation or reduction of molecular oxygen"/>
    <property type="evidence" value="ECO:0007669"/>
    <property type="project" value="InterPro"/>
</dbReference>
<comment type="similarity">
    <text evidence="1 6">Belongs to the cytochrome P450 family.</text>
</comment>
<dbReference type="GO" id="GO:0005506">
    <property type="term" value="F:iron ion binding"/>
    <property type="evidence" value="ECO:0007669"/>
    <property type="project" value="InterPro"/>
</dbReference>
<dbReference type="PANTHER" id="PTHR24296">
    <property type="entry name" value="CYTOCHROME P450"/>
    <property type="match status" value="1"/>
</dbReference>
<protein>
    <recommendedName>
        <fullName evidence="10">Cytochrome P450</fullName>
    </recommendedName>
</protein>
<dbReference type="EMBL" id="JAGGNH010000007">
    <property type="protein sequence ID" value="KAJ0967001.1"/>
    <property type="molecule type" value="Genomic_DNA"/>
</dbReference>
<keyword evidence="6" id="KW-0503">Monooxygenase</keyword>
<evidence type="ECO:0000256" key="7">
    <source>
        <dbReference type="SAM" id="SignalP"/>
    </source>
</evidence>
<gene>
    <name evidence="8" type="ORF">J5N97_023918</name>
</gene>
<evidence type="ECO:0000256" key="2">
    <source>
        <dbReference type="ARBA" id="ARBA00022723"/>
    </source>
</evidence>
<evidence type="ECO:0000313" key="9">
    <source>
        <dbReference type="Proteomes" id="UP001085076"/>
    </source>
</evidence>
<reference evidence="8" key="1">
    <citation type="submission" date="2021-03" db="EMBL/GenBank/DDBJ databases">
        <authorList>
            <person name="Li Z."/>
            <person name="Yang C."/>
        </authorList>
    </citation>
    <scope>NUCLEOTIDE SEQUENCE</scope>
    <source>
        <strain evidence="8">Dzin_1.0</strain>
        <tissue evidence="8">Leaf</tissue>
    </source>
</reference>
<evidence type="ECO:0000256" key="5">
    <source>
        <dbReference type="PIRSR" id="PIRSR602401-1"/>
    </source>
</evidence>
<dbReference type="SUPFAM" id="SSF48264">
    <property type="entry name" value="Cytochrome P450"/>
    <property type="match status" value="1"/>
</dbReference>
<dbReference type="Pfam" id="PF00067">
    <property type="entry name" value="p450"/>
    <property type="match status" value="1"/>
</dbReference>
<evidence type="ECO:0008006" key="10">
    <source>
        <dbReference type="Google" id="ProtNLM"/>
    </source>
</evidence>
<dbReference type="CDD" id="cd11064">
    <property type="entry name" value="CYP86A"/>
    <property type="match status" value="1"/>
</dbReference>
<dbReference type="GO" id="GO:0004497">
    <property type="term" value="F:monooxygenase activity"/>
    <property type="evidence" value="ECO:0007669"/>
    <property type="project" value="UniProtKB-KW"/>
</dbReference>
<keyword evidence="2 5" id="KW-0479">Metal-binding</keyword>
<keyword evidence="3 6" id="KW-0560">Oxidoreductase</keyword>
<keyword evidence="4 5" id="KW-0408">Iron</keyword>
<comment type="cofactor">
    <cofactor evidence="5">
        <name>heme</name>
        <dbReference type="ChEBI" id="CHEBI:30413"/>
    </cofactor>
</comment>
<dbReference type="Gene3D" id="1.10.630.10">
    <property type="entry name" value="Cytochrome P450"/>
    <property type="match status" value="1"/>
</dbReference>
<evidence type="ECO:0000313" key="8">
    <source>
        <dbReference type="EMBL" id="KAJ0967001.1"/>
    </source>
</evidence>
<dbReference type="GO" id="GO:0006629">
    <property type="term" value="P:lipid metabolic process"/>
    <property type="evidence" value="ECO:0007669"/>
    <property type="project" value="UniProtKB-ARBA"/>
</dbReference>
<dbReference type="PROSITE" id="PS00086">
    <property type="entry name" value="CYTOCHROME_P450"/>
    <property type="match status" value="1"/>
</dbReference>
<organism evidence="8 9">
    <name type="scientific">Dioscorea zingiberensis</name>
    <dbReference type="NCBI Taxonomy" id="325984"/>
    <lineage>
        <taxon>Eukaryota</taxon>
        <taxon>Viridiplantae</taxon>
        <taxon>Streptophyta</taxon>
        <taxon>Embryophyta</taxon>
        <taxon>Tracheophyta</taxon>
        <taxon>Spermatophyta</taxon>
        <taxon>Magnoliopsida</taxon>
        <taxon>Liliopsida</taxon>
        <taxon>Dioscoreales</taxon>
        <taxon>Dioscoreaceae</taxon>
        <taxon>Dioscorea</taxon>
    </lineage>
</organism>
<dbReference type="InterPro" id="IPR002401">
    <property type="entry name" value="Cyt_P450_E_grp-I"/>
</dbReference>
<dbReference type="InterPro" id="IPR001128">
    <property type="entry name" value="Cyt_P450"/>
</dbReference>
<feature type="binding site" description="axial binding residue" evidence="5">
    <location>
        <position position="433"/>
    </location>
    <ligand>
        <name>heme</name>
        <dbReference type="ChEBI" id="CHEBI:30413"/>
    </ligand>
    <ligandPart>
        <name>Fe</name>
        <dbReference type="ChEBI" id="CHEBI:18248"/>
    </ligandPart>
</feature>
<comment type="caution">
    <text evidence="8">The sequence shown here is derived from an EMBL/GenBank/DDBJ whole genome shotgun (WGS) entry which is preliminary data.</text>
</comment>
<proteinExistence type="inferred from homology"/>
<evidence type="ECO:0000256" key="1">
    <source>
        <dbReference type="ARBA" id="ARBA00010617"/>
    </source>
</evidence>
<keyword evidence="7" id="KW-0732">Signal</keyword>
<dbReference type="GO" id="GO:0020037">
    <property type="term" value="F:heme binding"/>
    <property type="evidence" value="ECO:0007669"/>
    <property type="project" value="InterPro"/>
</dbReference>
<feature type="chain" id="PRO_5038802364" description="Cytochrome P450" evidence="7">
    <location>
        <begin position="19"/>
        <end position="489"/>
    </location>
</feature>
<dbReference type="Proteomes" id="UP001085076">
    <property type="component" value="Miscellaneous, Linkage group lg07"/>
</dbReference>
<dbReference type="AlphaFoldDB" id="A0A9D5C5G8"/>
<feature type="signal peptide" evidence="7">
    <location>
        <begin position="1"/>
        <end position="18"/>
    </location>
</feature>
<dbReference type="InterPro" id="IPR036396">
    <property type="entry name" value="Cyt_P450_sf"/>
</dbReference>
<reference evidence="8" key="2">
    <citation type="journal article" date="2022" name="Hortic Res">
        <title>The genome of Dioscorea zingiberensis sheds light on the biosynthesis, origin and evolution of the medicinally important diosgenin saponins.</title>
        <authorList>
            <person name="Li Y."/>
            <person name="Tan C."/>
            <person name="Li Z."/>
            <person name="Guo J."/>
            <person name="Li S."/>
            <person name="Chen X."/>
            <person name="Wang C."/>
            <person name="Dai X."/>
            <person name="Yang H."/>
            <person name="Song W."/>
            <person name="Hou L."/>
            <person name="Xu J."/>
            <person name="Tong Z."/>
            <person name="Xu A."/>
            <person name="Yuan X."/>
            <person name="Wang W."/>
            <person name="Yang Q."/>
            <person name="Chen L."/>
            <person name="Sun Z."/>
            <person name="Wang K."/>
            <person name="Pan B."/>
            <person name="Chen J."/>
            <person name="Bao Y."/>
            <person name="Liu F."/>
            <person name="Qi X."/>
            <person name="Gang D.R."/>
            <person name="Wen J."/>
            <person name="Li J."/>
        </authorList>
    </citation>
    <scope>NUCLEOTIDE SEQUENCE</scope>
    <source>
        <strain evidence="8">Dzin_1.0</strain>
    </source>
</reference>
<keyword evidence="9" id="KW-1185">Reference proteome</keyword>
<keyword evidence="5 6" id="KW-0349">Heme</keyword>